<dbReference type="PIRSF" id="PIRSF035652">
    <property type="entry name" value="CHP02436"/>
    <property type="match status" value="1"/>
</dbReference>
<name>A0A0F9KMA5_9ZZZZ</name>
<dbReference type="AlphaFoldDB" id="A0A0F9KMA5"/>
<accession>A0A0F9KMA5</accession>
<organism evidence="1">
    <name type="scientific">marine sediment metagenome</name>
    <dbReference type="NCBI Taxonomy" id="412755"/>
    <lineage>
        <taxon>unclassified sequences</taxon>
        <taxon>metagenomes</taxon>
        <taxon>ecological metagenomes</taxon>
    </lineage>
</organism>
<dbReference type="EMBL" id="LAZR01007766">
    <property type="protein sequence ID" value="KKM83083.1"/>
    <property type="molecule type" value="Genomic_DNA"/>
</dbReference>
<dbReference type="SUPFAM" id="SSF158446">
    <property type="entry name" value="IVS-encoded protein-like"/>
    <property type="match status" value="1"/>
</dbReference>
<dbReference type="InterPro" id="IPR036583">
    <property type="entry name" value="23S_rRNA_IVS_sf"/>
</dbReference>
<evidence type="ECO:0000313" key="1">
    <source>
        <dbReference type="EMBL" id="KKM83083.1"/>
    </source>
</evidence>
<evidence type="ECO:0008006" key="2">
    <source>
        <dbReference type="Google" id="ProtNLM"/>
    </source>
</evidence>
<dbReference type="InterPro" id="IPR012657">
    <property type="entry name" value="23S_rRNA-intervening_sequence"/>
</dbReference>
<dbReference type="Gene3D" id="1.20.1440.60">
    <property type="entry name" value="23S rRNA-intervening sequence"/>
    <property type="match status" value="1"/>
</dbReference>
<dbReference type="Pfam" id="PF05635">
    <property type="entry name" value="23S_rRNA_IVP"/>
    <property type="match status" value="1"/>
</dbReference>
<reference evidence="1" key="1">
    <citation type="journal article" date="2015" name="Nature">
        <title>Complex archaea that bridge the gap between prokaryotes and eukaryotes.</title>
        <authorList>
            <person name="Spang A."/>
            <person name="Saw J.H."/>
            <person name="Jorgensen S.L."/>
            <person name="Zaremba-Niedzwiedzka K."/>
            <person name="Martijn J."/>
            <person name="Lind A.E."/>
            <person name="van Eijk R."/>
            <person name="Schleper C."/>
            <person name="Guy L."/>
            <person name="Ettema T.J."/>
        </authorList>
    </citation>
    <scope>NUCLEOTIDE SEQUENCE</scope>
</reference>
<sequence>MTPEEMQGRFKQYALRVIRLVGKLPKGPAAEVIGRQLVKAATSAAANYRAACIARSRADFIHKMSIVEEETDESTFWVDLAADAKIIRRPLIDGLLQEGQELLAIVVSSKKTAKARQAKAQSARRKQTQ</sequence>
<dbReference type="NCBIfam" id="TIGR02436">
    <property type="entry name" value="four helix bundle protein"/>
    <property type="match status" value="1"/>
</dbReference>
<protein>
    <recommendedName>
        <fullName evidence="2">Four helix bundle protein</fullName>
    </recommendedName>
</protein>
<proteinExistence type="predicted"/>
<comment type="caution">
    <text evidence="1">The sequence shown here is derived from an EMBL/GenBank/DDBJ whole genome shotgun (WGS) entry which is preliminary data.</text>
</comment>
<gene>
    <name evidence="1" type="ORF">LCGC14_1313000</name>
</gene>